<accession>A0A429ZRJ5</accession>
<feature type="transmembrane region" description="Helical" evidence="6">
    <location>
        <begin position="477"/>
        <end position="500"/>
    </location>
</feature>
<dbReference type="GO" id="GO:0022857">
    <property type="term" value="F:transmembrane transporter activity"/>
    <property type="evidence" value="ECO:0007669"/>
    <property type="project" value="TreeGrafter"/>
</dbReference>
<feature type="transmembrane region" description="Helical" evidence="6">
    <location>
        <begin position="360"/>
        <end position="381"/>
    </location>
</feature>
<dbReference type="InterPro" id="IPR050250">
    <property type="entry name" value="Macrolide_Exporter_MacB"/>
</dbReference>
<comment type="caution">
    <text evidence="8">The sequence shown here is derived from an EMBL/GenBank/DDBJ whole genome shotgun (WGS) entry which is preliminary data.</text>
</comment>
<reference evidence="8 9" key="1">
    <citation type="submission" date="2017-05" db="EMBL/GenBank/DDBJ databases">
        <title>Vagococcus spp. assemblies.</title>
        <authorList>
            <person name="Gulvik C.A."/>
        </authorList>
    </citation>
    <scope>NUCLEOTIDE SEQUENCE [LARGE SCALE GENOMIC DNA]</scope>
    <source>
        <strain evidence="8 9">SS1994</strain>
    </source>
</reference>
<comment type="subcellular location">
    <subcellularLocation>
        <location evidence="1">Cell membrane</location>
        <topology evidence="1">Multi-pass membrane protein</topology>
    </subcellularLocation>
</comment>
<dbReference type="PANTHER" id="PTHR30572">
    <property type="entry name" value="MEMBRANE COMPONENT OF TRANSPORTER-RELATED"/>
    <property type="match status" value="1"/>
</dbReference>
<gene>
    <name evidence="8" type="ORF">CBF36_00985</name>
</gene>
<dbReference type="AlphaFoldDB" id="A0A429ZRJ5"/>
<dbReference type="InterPro" id="IPR003838">
    <property type="entry name" value="ABC3_permease_C"/>
</dbReference>
<dbReference type="EMBL" id="NGJT01000001">
    <property type="protein sequence ID" value="RST96336.1"/>
    <property type="molecule type" value="Genomic_DNA"/>
</dbReference>
<dbReference type="Proteomes" id="UP000288490">
    <property type="component" value="Unassembled WGS sequence"/>
</dbReference>
<dbReference type="RefSeq" id="WP_125955814.1">
    <property type="nucleotide sequence ID" value="NZ_JAQEJV010000001.1"/>
</dbReference>
<keyword evidence="2" id="KW-1003">Cell membrane</keyword>
<dbReference type="GO" id="GO:0005886">
    <property type="term" value="C:plasma membrane"/>
    <property type="evidence" value="ECO:0007669"/>
    <property type="project" value="UniProtKB-SubCell"/>
</dbReference>
<organism evidence="8 9">
    <name type="scientific">Vagococcus bubulae</name>
    <dbReference type="NCBI Taxonomy" id="1977868"/>
    <lineage>
        <taxon>Bacteria</taxon>
        <taxon>Bacillati</taxon>
        <taxon>Bacillota</taxon>
        <taxon>Bacilli</taxon>
        <taxon>Lactobacillales</taxon>
        <taxon>Enterococcaceae</taxon>
        <taxon>Vagococcus</taxon>
    </lineage>
</organism>
<keyword evidence="4 6" id="KW-1133">Transmembrane helix</keyword>
<evidence type="ECO:0000256" key="5">
    <source>
        <dbReference type="ARBA" id="ARBA00023136"/>
    </source>
</evidence>
<feature type="domain" description="ABC3 transporter permease C-terminal" evidence="7">
    <location>
        <begin position="360"/>
        <end position="505"/>
    </location>
</feature>
<evidence type="ECO:0000256" key="4">
    <source>
        <dbReference type="ARBA" id="ARBA00022989"/>
    </source>
</evidence>
<protein>
    <recommendedName>
        <fullName evidence="7">ABC3 transporter permease C-terminal domain-containing protein</fullName>
    </recommendedName>
</protein>
<evidence type="ECO:0000256" key="3">
    <source>
        <dbReference type="ARBA" id="ARBA00022692"/>
    </source>
</evidence>
<feature type="transmembrane region" description="Helical" evidence="6">
    <location>
        <begin position="401"/>
        <end position="422"/>
    </location>
</feature>
<keyword evidence="5 6" id="KW-0472">Membrane</keyword>
<proteinExistence type="predicted"/>
<dbReference type="Pfam" id="PF02687">
    <property type="entry name" value="FtsX"/>
    <property type="match status" value="1"/>
</dbReference>
<dbReference type="PANTHER" id="PTHR30572:SF9">
    <property type="entry name" value="ABC TRANSPORTER PERMEASE PROTEIN"/>
    <property type="match status" value="1"/>
</dbReference>
<dbReference type="OrthoDB" id="9812886at2"/>
<keyword evidence="3 6" id="KW-0812">Transmembrane</keyword>
<evidence type="ECO:0000259" key="7">
    <source>
        <dbReference type="Pfam" id="PF02687"/>
    </source>
</evidence>
<evidence type="ECO:0000256" key="6">
    <source>
        <dbReference type="SAM" id="Phobius"/>
    </source>
</evidence>
<evidence type="ECO:0000256" key="1">
    <source>
        <dbReference type="ARBA" id="ARBA00004651"/>
    </source>
</evidence>
<evidence type="ECO:0000313" key="9">
    <source>
        <dbReference type="Proteomes" id="UP000288490"/>
    </source>
</evidence>
<evidence type="ECO:0000256" key="2">
    <source>
        <dbReference type="ARBA" id="ARBA00022475"/>
    </source>
</evidence>
<keyword evidence="9" id="KW-1185">Reference proteome</keyword>
<name>A0A429ZRJ5_9ENTE</name>
<sequence>MNFFKRALLSIQRRKSKSLILFLVIFILGNLMAGAIAIQQATQHVETEIKTRLGANATVSFNQEKLQKLSEEGTDIDIKEPDIKVYKELGKLDQVKFYDYSVIDYITTEKLKNVVSKDDDSILDINGIHYFTVKGASRPELIDVQMKKISLIEGNTFSQEEIEKGLPVAVISEKVATENNLHVGDSFVMDRVIEHYGTGNVDVENIERKSKEYSATVVGIFTVNQVEKKENSSKNSKQIEQEQNQQIDYYDKLNVIYFPNDYIEKTQKEMLEFNYDNFPDNFSDENSDIPDKETVLKDFSFKNIQATYVLNKPEEVEDFKLLGNQILKDNKLDYYKIEASSDQFDSIAGPIKGMANISKIVLIVSVMASVFIITLVIILFLRDRKHELGIYLSLGEKRNRVVGQIVTEVLLVAIIAMTLSVFSGNVLAKNFSESLMTTQQIDNTEDEMMIFGSPVVDFQITEDDVIDAYDIKLTPSYIVLFYLIGLIVVLLSTIVPLVYIMRLNPKKIMM</sequence>
<evidence type="ECO:0000313" key="8">
    <source>
        <dbReference type="EMBL" id="RST96336.1"/>
    </source>
</evidence>